<dbReference type="RefSeq" id="WP_037976827.1">
    <property type="nucleotide sequence ID" value="NZ_CAMETI010000053.1"/>
</dbReference>
<keyword evidence="1" id="KW-1133">Transmembrane helix</keyword>
<accession>A0A073IP00</accession>
<feature type="transmembrane region" description="Helical" evidence="1">
    <location>
        <begin position="12"/>
        <end position="29"/>
    </location>
</feature>
<dbReference type="AlphaFoldDB" id="A0A073IP00"/>
<comment type="caution">
    <text evidence="2">The sequence shown here is derived from an EMBL/GenBank/DDBJ whole genome shotgun (WGS) entry which is preliminary data.</text>
</comment>
<proteinExistence type="predicted"/>
<reference evidence="2 3" key="1">
    <citation type="submission" date="2014-04" db="EMBL/GenBank/DDBJ databases">
        <title>Draft Genome Sequence of Synergistes jonesii.</title>
        <authorList>
            <person name="Coil D.A."/>
            <person name="Eisen J.A."/>
            <person name="Holland-Moritz H.E."/>
        </authorList>
    </citation>
    <scope>NUCLEOTIDE SEQUENCE [LARGE SCALE GENOMIC DNA]</scope>
    <source>
        <strain evidence="2 3">78-1</strain>
    </source>
</reference>
<dbReference type="GeneID" id="90983951"/>
<evidence type="ECO:0000313" key="2">
    <source>
        <dbReference type="EMBL" id="KEJ92063.1"/>
    </source>
</evidence>
<protein>
    <submittedName>
        <fullName evidence="2">Uncharacterized protein</fullName>
    </submittedName>
</protein>
<dbReference type="Proteomes" id="UP000027665">
    <property type="component" value="Unassembled WGS sequence"/>
</dbReference>
<evidence type="ECO:0000313" key="3">
    <source>
        <dbReference type="Proteomes" id="UP000027665"/>
    </source>
</evidence>
<keyword evidence="1" id="KW-0472">Membrane</keyword>
<dbReference type="EMBL" id="JMKI01000036">
    <property type="protein sequence ID" value="KEJ92063.1"/>
    <property type="molecule type" value="Genomic_DNA"/>
</dbReference>
<dbReference type="STRING" id="2754.EH55_06695"/>
<feature type="transmembrane region" description="Helical" evidence="1">
    <location>
        <begin position="35"/>
        <end position="61"/>
    </location>
</feature>
<evidence type="ECO:0000256" key="1">
    <source>
        <dbReference type="SAM" id="Phobius"/>
    </source>
</evidence>
<keyword evidence="3" id="KW-1185">Reference proteome</keyword>
<keyword evidence="1" id="KW-0812">Transmembrane</keyword>
<sequence>MNNWFSMKKTDFICFVALVILCVISFLPIRSTSLIYGIALFGWVQGLLMFAAPLVTLFFVLKSKDSK</sequence>
<name>A0A073IP00_9BACT</name>
<gene>
    <name evidence="2" type="ORF">EH55_06695</name>
</gene>
<organism evidence="2 3">
    <name type="scientific">Synergistes jonesii</name>
    <dbReference type="NCBI Taxonomy" id="2754"/>
    <lineage>
        <taxon>Bacteria</taxon>
        <taxon>Thermotogati</taxon>
        <taxon>Synergistota</taxon>
        <taxon>Synergistia</taxon>
        <taxon>Synergistales</taxon>
        <taxon>Synergistaceae</taxon>
        <taxon>Synergistes</taxon>
    </lineage>
</organism>